<evidence type="ECO:0000259" key="4">
    <source>
        <dbReference type="PROSITE" id="PS50893"/>
    </source>
</evidence>
<dbReference type="SUPFAM" id="SSF52540">
    <property type="entry name" value="P-loop containing nucleoside triphosphate hydrolases"/>
    <property type="match status" value="1"/>
</dbReference>
<keyword evidence="3 5" id="KW-0067">ATP-binding</keyword>
<reference evidence="5 6" key="1">
    <citation type="submission" date="2019-01" db="EMBL/GenBank/DDBJ databases">
        <authorList>
            <consortium name="Pathogen Informatics"/>
        </authorList>
    </citation>
    <scope>NUCLEOTIDE SEQUENCE [LARGE SCALE GENOMIC DNA]</scope>
    <source>
        <strain evidence="5 6">NCTC10172</strain>
    </source>
</reference>
<proteinExistence type="inferred from homology"/>
<dbReference type="STRING" id="1408416.GCA_000702765_00633"/>
<organism evidence="5 6">
    <name type="scientific">Acholeplasma hippikon</name>
    <dbReference type="NCBI Taxonomy" id="264636"/>
    <lineage>
        <taxon>Bacteria</taxon>
        <taxon>Bacillati</taxon>
        <taxon>Mycoplasmatota</taxon>
        <taxon>Mollicutes</taxon>
        <taxon>Acholeplasmatales</taxon>
        <taxon>Acholeplasmataceae</taxon>
        <taxon>Acholeplasma</taxon>
    </lineage>
</organism>
<dbReference type="KEGG" id="ahk:NCTC10172_00078"/>
<dbReference type="InterPro" id="IPR003439">
    <property type="entry name" value="ABC_transporter-like_ATP-bd"/>
</dbReference>
<dbReference type="InterPro" id="IPR003593">
    <property type="entry name" value="AAA+_ATPase"/>
</dbReference>
<dbReference type="Proteomes" id="UP000290909">
    <property type="component" value="Chromosome"/>
</dbReference>
<evidence type="ECO:0000313" key="5">
    <source>
        <dbReference type="EMBL" id="VEU82072.1"/>
    </source>
</evidence>
<dbReference type="Gene3D" id="3.40.50.300">
    <property type="entry name" value="P-loop containing nucleotide triphosphate hydrolases"/>
    <property type="match status" value="1"/>
</dbReference>
<feature type="domain" description="ABC transporter" evidence="4">
    <location>
        <begin position="2"/>
        <end position="212"/>
    </location>
</feature>
<dbReference type="GO" id="GO:0016887">
    <property type="term" value="F:ATP hydrolysis activity"/>
    <property type="evidence" value="ECO:0007669"/>
    <property type="project" value="InterPro"/>
</dbReference>
<dbReference type="InterPro" id="IPR017871">
    <property type="entry name" value="ABC_transporter-like_CS"/>
</dbReference>
<evidence type="ECO:0000256" key="3">
    <source>
        <dbReference type="ARBA" id="ARBA00022840"/>
    </source>
</evidence>
<sequence length="213" mass="24193">MIHIKIKNKSYGELNIFNNAELVINEGEFIAIKGPSGSGKTTLINIIGMLDQDYEGTYIFDGISLGDKYIKQYRKSFSYMFQTPFLIPYLNVYENIIMPLVNKGLKVTKPDLDNILKELNMLDKKYSNVNILSGGEKTRVSLARAIISDGKILVIDEPTGNLDPTHADIVIKSISRLRNLYNLTVIMVTHSNNFDHYYDRIVKIERGKLVDVN</sequence>
<gene>
    <name evidence="5" type="primary">macB_1</name>
    <name evidence="5" type="ORF">NCTC10172_00078</name>
</gene>
<keyword evidence="6" id="KW-1185">Reference proteome</keyword>
<evidence type="ECO:0000313" key="6">
    <source>
        <dbReference type="Proteomes" id="UP000290909"/>
    </source>
</evidence>
<dbReference type="Pfam" id="PF00005">
    <property type="entry name" value="ABC_tran"/>
    <property type="match status" value="1"/>
</dbReference>
<dbReference type="PANTHER" id="PTHR42798">
    <property type="entry name" value="LIPOPROTEIN-RELEASING SYSTEM ATP-BINDING PROTEIN LOLD"/>
    <property type="match status" value="1"/>
</dbReference>
<dbReference type="EMBL" id="LR215050">
    <property type="protein sequence ID" value="VEU82072.1"/>
    <property type="molecule type" value="Genomic_DNA"/>
</dbReference>
<dbReference type="PROSITE" id="PS00211">
    <property type="entry name" value="ABC_TRANSPORTER_1"/>
    <property type="match status" value="1"/>
</dbReference>
<evidence type="ECO:0000256" key="2">
    <source>
        <dbReference type="ARBA" id="ARBA00022741"/>
    </source>
</evidence>
<protein>
    <submittedName>
        <fullName evidence="5">ABC transporter ATP-binding protein</fullName>
        <ecNumber evidence="5">3.6.3.-</ecNumber>
    </submittedName>
</protein>
<dbReference type="InterPro" id="IPR027417">
    <property type="entry name" value="P-loop_NTPase"/>
</dbReference>
<name>A0A449BI11_9MOLU</name>
<accession>A0A449BI11</accession>
<dbReference type="GO" id="GO:0005524">
    <property type="term" value="F:ATP binding"/>
    <property type="evidence" value="ECO:0007669"/>
    <property type="project" value="UniProtKB-KW"/>
</dbReference>
<comment type="similarity">
    <text evidence="1">Belongs to the ABC transporter superfamily.</text>
</comment>
<dbReference type="SMART" id="SM00382">
    <property type="entry name" value="AAA"/>
    <property type="match status" value="1"/>
</dbReference>
<evidence type="ECO:0000256" key="1">
    <source>
        <dbReference type="ARBA" id="ARBA00005417"/>
    </source>
</evidence>
<keyword evidence="2" id="KW-0547">Nucleotide-binding</keyword>
<dbReference type="EC" id="3.6.3.-" evidence="5"/>
<dbReference type="AlphaFoldDB" id="A0A449BI11"/>
<keyword evidence="5" id="KW-0378">Hydrolase</keyword>
<dbReference type="PANTHER" id="PTHR42798:SF7">
    <property type="entry name" value="ALPHA-D-RIBOSE 1-METHYLPHOSPHONATE 5-TRIPHOSPHATE SYNTHASE SUBUNIT PHNL"/>
    <property type="match status" value="1"/>
</dbReference>
<dbReference type="RefSeq" id="WP_035368904.1">
    <property type="nucleotide sequence ID" value="NZ_LR215050.1"/>
</dbReference>
<dbReference type="PROSITE" id="PS50893">
    <property type="entry name" value="ABC_TRANSPORTER_2"/>
    <property type="match status" value="1"/>
</dbReference>